<organism evidence="2 3">
    <name type="scientific">Dipteronia sinensis</name>
    <dbReference type="NCBI Taxonomy" id="43782"/>
    <lineage>
        <taxon>Eukaryota</taxon>
        <taxon>Viridiplantae</taxon>
        <taxon>Streptophyta</taxon>
        <taxon>Embryophyta</taxon>
        <taxon>Tracheophyta</taxon>
        <taxon>Spermatophyta</taxon>
        <taxon>Magnoliopsida</taxon>
        <taxon>eudicotyledons</taxon>
        <taxon>Gunneridae</taxon>
        <taxon>Pentapetalae</taxon>
        <taxon>rosids</taxon>
        <taxon>malvids</taxon>
        <taxon>Sapindales</taxon>
        <taxon>Sapindaceae</taxon>
        <taxon>Hippocastanoideae</taxon>
        <taxon>Acereae</taxon>
        <taxon>Dipteronia</taxon>
    </lineage>
</organism>
<gene>
    <name evidence="2" type="ORF">Dsin_013191</name>
</gene>
<feature type="domain" description="RNase H type-1" evidence="1">
    <location>
        <begin position="183"/>
        <end position="234"/>
    </location>
</feature>
<dbReference type="Pfam" id="PF13456">
    <property type="entry name" value="RVT_3"/>
    <property type="match status" value="1"/>
</dbReference>
<dbReference type="GO" id="GO:0003676">
    <property type="term" value="F:nucleic acid binding"/>
    <property type="evidence" value="ECO:0007669"/>
    <property type="project" value="InterPro"/>
</dbReference>
<dbReference type="InterPro" id="IPR044730">
    <property type="entry name" value="RNase_H-like_dom_plant"/>
</dbReference>
<evidence type="ECO:0000313" key="2">
    <source>
        <dbReference type="EMBL" id="KAK3219221.1"/>
    </source>
</evidence>
<dbReference type="AlphaFoldDB" id="A0AAE0AJG8"/>
<name>A0AAE0AJG8_9ROSI</name>
<dbReference type="InterPro" id="IPR002156">
    <property type="entry name" value="RNaseH_domain"/>
</dbReference>
<sequence length="237" mass="26575">MSVLVNGSPIEEFILETGLRQSDPLSPFLFNIIVESLSCYLKKAFDLNMIRGAMLGNEALSAMEKKFLSKGSKLILIKTVLEYLCPNAKFDRAWATLFCAVVWTIWEVRNHVTFNGLSADLVRCMDMVRFWVAWWFKHHGKGSSVPITLIIENLKECCIDVKPSKPHKAKAWCPPLNEDMKFNVDRAYSSAKRRAGIGGVLRNSKGGVLCSLTAPLRNLDAIIAEIWAIHKACSLCL</sequence>
<dbReference type="GO" id="GO:0004523">
    <property type="term" value="F:RNA-DNA hybrid ribonuclease activity"/>
    <property type="evidence" value="ECO:0007669"/>
    <property type="project" value="InterPro"/>
</dbReference>
<dbReference type="Proteomes" id="UP001281410">
    <property type="component" value="Unassembled WGS sequence"/>
</dbReference>
<dbReference type="EMBL" id="JANJYJ010000004">
    <property type="protein sequence ID" value="KAK3219221.1"/>
    <property type="molecule type" value="Genomic_DNA"/>
</dbReference>
<comment type="caution">
    <text evidence="2">The sequence shown here is derived from an EMBL/GenBank/DDBJ whole genome shotgun (WGS) entry which is preliminary data.</text>
</comment>
<dbReference type="InterPro" id="IPR053151">
    <property type="entry name" value="RNase_H-like"/>
</dbReference>
<accession>A0AAE0AJG8</accession>
<dbReference type="PANTHER" id="PTHR47723">
    <property type="entry name" value="OS05G0353850 PROTEIN"/>
    <property type="match status" value="1"/>
</dbReference>
<dbReference type="PANTHER" id="PTHR47723:SF22">
    <property type="entry name" value="RNASE H TYPE-1 DOMAIN-CONTAINING PROTEIN"/>
    <property type="match status" value="1"/>
</dbReference>
<evidence type="ECO:0000313" key="3">
    <source>
        <dbReference type="Proteomes" id="UP001281410"/>
    </source>
</evidence>
<evidence type="ECO:0000259" key="1">
    <source>
        <dbReference type="Pfam" id="PF13456"/>
    </source>
</evidence>
<protein>
    <recommendedName>
        <fullName evidence="1">RNase H type-1 domain-containing protein</fullName>
    </recommendedName>
</protein>
<keyword evidence="3" id="KW-1185">Reference proteome</keyword>
<dbReference type="CDD" id="cd06222">
    <property type="entry name" value="RNase_H_like"/>
    <property type="match status" value="1"/>
</dbReference>
<proteinExistence type="predicted"/>
<reference evidence="2" key="1">
    <citation type="journal article" date="2023" name="Plant J.">
        <title>Genome sequences and population genomics provide insights into the demographic history, inbreeding, and mutation load of two 'living fossil' tree species of Dipteronia.</title>
        <authorList>
            <person name="Feng Y."/>
            <person name="Comes H.P."/>
            <person name="Chen J."/>
            <person name="Zhu S."/>
            <person name="Lu R."/>
            <person name="Zhang X."/>
            <person name="Li P."/>
            <person name="Qiu J."/>
            <person name="Olsen K.M."/>
            <person name="Qiu Y."/>
        </authorList>
    </citation>
    <scope>NUCLEOTIDE SEQUENCE</scope>
    <source>
        <strain evidence="2">NBL</strain>
    </source>
</reference>